<dbReference type="Proteomes" id="UP000632774">
    <property type="component" value="Unassembled WGS sequence"/>
</dbReference>
<comment type="caution">
    <text evidence="1">The sequence shown here is derived from an EMBL/GenBank/DDBJ whole genome shotgun (WGS) entry which is preliminary data.</text>
</comment>
<dbReference type="EMBL" id="JADFFM010000002">
    <property type="protein sequence ID" value="MBE9668036.1"/>
    <property type="molecule type" value="Genomic_DNA"/>
</dbReference>
<dbReference type="PROSITE" id="PS51257">
    <property type="entry name" value="PROKAR_LIPOPROTEIN"/>
    <property type="match status" value="1"/>
</dbReference>
<name>A0ABR9XLE5_9SPHI</name>
<evidence type="ECO:0000313" key="2">
    <source>
        <dbReference type="Proteomes" id="UP000632774"/>
    </source>
</evidence>
<keyword evidence="2" id="KW-1185">Reference proteome</keyword>
<protein>
    <submittedName>
        <fullName evidence="1">Uncharacterized protein</fullName>
    </submittedName>
</protein>
<sequence length="332" mass="38262">MHIKPALAIIKQFVLLCFLFILQSCNPHKRGIWIDEQIESSVRDDKHALNTTMLANLKANEFKALQFLMSKEMMENPEMIRRVEHLSNDMKTDSFSLLHEYFVVSKPGTDINLKGKDQGGNNYDIHFVSTTREMYLAFFTPKGSLNQQLISAVYCKFDYGWKLNGLDSSPYIINGKTAAELYNQAVEHYNKGYLIDAYNLITESSQCAVPCEGWEYSKSMAMNIFHGKILQECNTKYKFPYTIAKVATHPQIFWMGIQKNNEGQFPLIYYRSSIKLTDTVALKKENDEIKKEIGNVMPGINTDKKYVFYSAFNLRPAPNKTVDHFDMTDKLQ</sequence>
<proteinExistence type="predicted"/>
<gene>
    <name evidence="1" type="ORF">IRJ18_16825</name>
</gene>
<organism evidence="1 2">
    <name type="scientific">Mucilaginibacter boryungensis</name>
    <dbReference type="NCBI Taxonomy" id="768480"/>
    <lineage>
        <taxon>Bacteria</taxon>
        <taxon>Pseudomonadati</taxon>
        <taxon>Bacteroidota</taxon>
        <taxon>Sphingobacteriia</taxon>
        <taxon>Sphingobacteriales</taxon>
        <taxon>Sphingobacteriaceae</taxon>
        <taxon>Mucilaginibacter</taxon>
    </lineage>
</organism>
<evidence type="ECO:0000313" key="1">
    <source>
        <dbReference type="EMBL" id="MBE9668036.1"/>
    </source>
</evidence>
<dbReference type="RefSeq" id="WP_194107468.1">
    <property type="nucleotide sequence ID" value="NZ_JADFFM010000002.1"/>
</dbReference>
<accession>A0ABR9XLE5</accession>
<reference evidence="1 2" key="1">
    <citation type="submission" date="2020-10" db="EMBL/GenBank/DDBJ databases">
        <title>Mucilaginibacter mali sp. nov., isolated from rhizosphere soil of apple orchard.</title>
        <authorList>
            <person name="Lee J.-S."/>
            <person name="Kim H.S."/>
            <person name="Kim J.-S."/>
        </authorList>
    </citation>
    <scope>NUCLEOTIDE SEQUENCE [LARGE SCALE GENOMIC DNA]</scope>
    <source>
        <strain evidence="1 2">KCTC 23157</strain>
    </source>
</reference>